<dbReference type="Gene3D" id="1.10.8.60">
    <property type="match status" value="1"/>
</dbReference>
<dbReference type="CDD" id="cd19499">
    <property type="entry name" value="RecA-like_ClpB_Hsp104-like"/>
    <property type="match status" value="1"/>
</dbReference>
<evidence type="ECO:0000259" key="5">
    <source>
        <dbReference type="SMART" id="SM01086"/>
    </source>
</evidence>
<dbReference type="InterPro" id="IPR001270">
    <property type="entry name" value="ClpA/B"/>
</dbReference>
<evidence type="ECO:0000313" key="7">
    <source>
        <dbReference type="EMBL" id="MBO1318576.1"/>
    </source>
</evidence>
<dbReference type="Gene3D" id="3.40.50.300">
    <property type="entry name" value="P-loop containing nucleotide triphosphate hydrolases"/>
    <property type="match status" value="2"/>
</dbReference>
<evidence type="ECO:0000256" key="2">
    <source>
        <dbReference type="ARBA" id="ARBA00022840"/>
    </source>
</evidence>
<dbReference type="SMART" id="SM01086">
    <property type="entry name" value="ClpB_D2-small"/>
    <property type="match status" value="1"/>
</dbReference>
<dbReference type="RefSeq" id="WP_207856506.1">
    <property type="nucleotide sequence ID" value="NZ_JAFREP010000002.1"/>
</dbReference>
<dbReference type="SUPFAM" id="SSF52540">
    <property type="entry name" value="P-loop containing nucleoside triphosphate hydrolases"/>
    <property type="match status" value="2"/>
</dbReference>
<dbReference type="PRINTS" id="PR00300">
    <property type="entry name" value="CLPPROTEASEA"/>
</dbReference>
<keyword evidence="8" id="KW-1185">Reference proteome</keyword>
<dbReference type="AlphaFoldDB" id="A0A8J7Q5Z9"/>
<dbReference type="InterPro" id="IPR003593">
    <property type="entry name" value="AAA+_ATPase"/>
</dbReference>
<keyword evidence="6" id="KW-0378">Hydrolase</keyword>
<feature type="domain" description="AAA+ ATPase" evidence="4">
    <location>
        <begin position="502"/>
        <end position="658"/>
    </location>
</feature>
<dbReference type="EMBL" id="JAFREP010000006">
    <property type="protein sequence ID" value="MBO1318576.1"/>
    <property type="molecule type" value="Genomic_DNA"/>
</dbReference>
<dbReference type="InterPro" id="IPR003959">
    <property type="entry name" value="ATPase_AAA_core"/>
</dbReference>
<dbReference type="PANTHER" id="PTHR11638:SF18">
    <property type="entry name" value="HEAT SHOCK PROTEIN 104"/>
    <property type="match status" value="1"/>
</dbReference>
<comment type="caution">
    <text evidence="6">The sequence shown here is derived from an EMBL/GenBank/DDBJ whole genome shotgun (WGS) entry which is preliminary data.</text>
</comment>
<evidence type="ECO:0000313" key="6">
    <source>
        <dbReference type="EMBL" id="MBO1317269.1"/>
    </source>
</evidence>
<dbReference type="InterPro" id="IPR019489">
    <property type="entry name" value="Clp_ATPase_C"/>
</dbReference>
<keyword evidence="1" id="KW-0547">Nucleotide-binding</keyword>
<keyword evidence="6" id="KW-0645">Protease</keyword>
<evidence type="ECO:0000256" key="3">
    <source>
        <dbReference type="ARBA" id="ARBA00023186"/>
    </source>
</evidence>
<protein>
    <submittedName>
        <fullName evidence="6">ATP-dependent Clp protease ATP-binding subunit</fullName>
    </submittedName>
</protein>
<evidence type="ECO:0000313" key="8">
    <source>
        <dbReference type="Proteomes" id="UP000664417"/>
    </source>
</evidence>
<accession>A0A8J7Q5Z9</accession>
<dbReference type="Pfam" id="PF10431">
    <property type="entry name" value="ClpB_D2-small"/>
    <property type="match status" value="1"/>
</dbReference>
<keyword evidence="2 6" id="KW-0067">ATP-binding</keyword>
<dbReference type="GO" id="GO:0016887">
    <property type="term" value="F:ATP hydrolysis activity"/>
    <property type="evidence" value="ECO:0007669"/>
    <property type="project" value="InterPro"/>
</dbReference>
<dbReference type="GO" id="GO:0006508">
    <property type="term" value="P:proteolysis"/>
    <property type="evidence" value="ECO:0007669"/>
    <property type="project" value="UniProtKB-KW"/>
</dbReference>
<dbReference type="EMBL" id="JAFREP010000002">
    <property type="protein sequence ID" value="MBO1317269.1"/>
    <property type="molecule type" value="Genomic_DNA"/>
</dbReference>
<dbReference type="GO" id="GO:0008233">
    <property type="term" value="F:peptidase activity"/>
    <property type="evidence" value="ECO:0007669"/>
    <property type="project" value="UniProtKB-KW"/>
</dbReference>
<dbReference type="PANTHER" id="PTHR11638">
    <property type="entry name" value="ATP-DEPENDENT CLP PROTEASE"/>
    <property type="match status" value="1"/>
</dbReference>
<dbReference type="GO" id="GO:0005737">
    <property type="term" value="C:cytoplasm"/>
    <property type="evidence" value="ECO:0007669"/>
    <property type="project" value="TreeGrafter"/>
</dbReference>
<evidence type="ECO:0000256" key="1">
    <source>
        <dbReference type="ARBA" id="ARBA00022741"/>
    </source>
</evidence>
<dbReference type="Pfam" id="PF07724">
    <property type="entry name" value="AAA_2"/>
    <property type="match status" value="1"/>
</dbReference>
<feature type="domain" description="Clp ATPase C-terminal" evidence="5">
    <location>
        <begin position="666"/>
        <end position="758"/>
    </location>
</feature>
<dbReference type="GO" id="GO:0005524">
    <property type="term" value="F:ATP binding"/>
    <property type="evidence" value="ECO:0007669"/>
    <property type="project" value="UniProtKB-KW"/>
</dbReference>
<dbReference type="SMART" id="SM00382">
    <property type="entry name" value="AAA"/>
    <property type="match status" value="2"/>
</dbReference>
<dbReference type="InterPro" id="IPR027417">
    <property type="entry name" value="P-loop_NTPase"/>
</dbReference>
<keyword evidence="3" id="KW-0143">Chaperone</keyword>
<reference evidence="6" key="1">
    <citation type="submission" date="2021-03" db="EMBL/GenBank/DDBJ databases">
        <authorList>
            <person name="Wang G."/>
        </authorList>
    </citation>
    <scope>NUCLEOTIDE SEQUENCE</scope>
    <source>
        <strain evidence="6">KCTC 12899</strain>
    </source>
</reference>
<feature type="domain" description="AAA+ ATPase" evidence="4">
    <location>
        <begin position="232"/>
        <end position="496"/>
    </location>
</feature>
<evidence type="ECO:0000259" key="4">
    <source>
        <dbReference type="SMART" id="SM00382"/>
    </source>
</evidence>
<organism evidence="6 8">
    <name type="scientific">Acanthopleuribacter pedis</name>
    <dbReference type="NCBI Taxonomy" id="442870"/>
    <lineage>
        <taxon>Bacteria</taxon>
        <taxon>Pseudomonadati</taxon>
        <taxon>Acidobacteriota</taxon>
        <taxon>Holophagae</taxon>
        <taxon>Acanthopleuribacterales</taxon>
        <taxon>Acanthopleuribacteraceae</taxon>
        <taxon>Acanthopleuribacter</taxon>
    </lineage>
</organism>
<dbReference type="InterPro" id="IPR050130">
    <property type="entry name" value="ClpA_ClpB"/>
</dbReference>
<proteinExistence type="predicted"/>
<name>A0A8J7Q5Z9_9BACT</name>
<dbReference type="Proteomes" id="UP000664417">
    <property type="component" value="Unassembled WGS sequence"/>
</dbReference>
<dbReference type="GO" id="GO:0034605">
    <property type="term" value="P:cellular response to heat"/>
    <property type="evidence" value="ECO:0007669"/>
    <property type="project" value="TreeGrafter"/>
</dbReference>
<sequence length="1100" mass="125281">MNISLPIYVVRSRNAKNKTVSHRVVPLFLPFSESVRRNDLTAATNKLRAKLATRFHTIALDIHHKRLHWETFSPLLKTHTFSFKIELRRGLLNIKPLVVLFQIADKTLGLFPAFPTFWFLIPEDAETAVVCEEALTRFLRAEEKEELIEDPEEFQITGKEWITYIDFNLPTHKQERLALEERIFLGSREKPNGAVELGKVGTCLDWSEREVNKPFCHEPALEKLRRLSDLRPFPPIVLIGRPGVGKTKLIHQWIATRPFRENKNRGNTWHIAPQRLISGMSYVGQWEERLLEIITYMQDNQHFFYCDDLPGLFRAGLSAGSDLNVALVLKRFLDEGKLNFIGEITPERWRKLQEWDRGFADLFHCIRLEEPTPAQTFTTLLAGSRVLEHQHEVTFFPGALQQMMTLTRRFEGGGVFPGRGMALLEQVAKERPALMIKEAEVIKVYQQKSGLNLAFLDKNARLTREDVEAELGREVKGQDAAITAVTDIILRAKTRLNDPGKPFGTLLFLGPTGVGKTQLAKTCARFLYGDESKLLRFDMNEFNGYDATARLVGDFHNPNGLLTQAVRQSPFSLVLFDEIEKADPSVYDLLLQVLGEARLTDGNGMTVDFRNTIIILTSNLGAREAGNTLGFGAGQGTDAVYRGAARRFFRPEFFNRLDAVVPFKALERHHMRTIAEIHVNRLVQREGFKRRRCTITLDRRFLDALAEAGYHPQLGARALKRTLEQRLTFPLGRALSNTKPGAPMVLRIGAGADGGLSFKTYRLRNRPRRVFHAPVDEDQTALAQTRLERLAETIEGFAPEGETAIDHLSDAQVFYYSMRELWGQCRDLLNDLFAFEERLREPTHSPARIGVERPIVRDKNQIIQLPTTVDADRLLDEADTAALWRHWRDTYGPIEDPLGYRRLARRRRWWQTLALAEAWVADGPLPDERCLMLYLPLARGTHNHAATNLPFLAVPTTLFPGMDIQTAPEQSGQPHHGIFLQGRHAHRLAGLDQGVHVQLTETGPQLYLMFVVLIPAEVTDLGNWYRREWHHNHETVLEKAWEVTEQLPDGQLPDIVRYFNHTGVFDVGSGLFTPAQKPISAFRERAFLLNFIGREQGGPA</sequence>
<gene>
    <name evidence="6" type="ORF">J3U88_02270</name>
    <name evidence="7" type="ORF">J3U88_08910</name>
</gene>